<accession>A0A251TZM9</accession>
<evidence type="ECO:0000256" key="1">
    <source>
        <dbReference type="ARBA" id="ARBA00008042"/>
    </source>
</evidence>
<dbReference type="OMA" id="PIYVCLH"/>
<dbReference type="GO" id="GO:0032436">
    <property type="term" value="P:positive regulation of proteasomal ubiquitin-dependent protein catabolic process"/>
    <property type="evidence" value="ECO:0000318"/>
    <property type="project" value="GO_Central"/>
</dbReference>
<dbReference type="AlphaFoldDB" id="A0A251TZM9"/>
<protein>
    <submittedName>
        <fullName evidence="5">Putative SAP domain-containing protein</fullName>
    </submittedName>
    <submittedName>
        <fullName evidence="4">Transcription regulator SAP family</fullName>
    </submittedName>
</protein>
<dbReference type="PANTHER" id="PTHR31879">
    <property type="entry name" value="DET1- AND DDB1-ASSOCIATED PROTEIN 1"/>
    <property type="match status" value="1"/>
</dbReference>
<dbReference type="GO" id="GO:0080008">
    <property type="term" value="C:Cul4-RING E3 ubiquitin ligase complex"/>
    <property type="evidence" value="ECO:0000318"/>
    <property type="project" value="GO_Central"/>
</dbReference>
<dbReference type="SMART" id="SM00513">
    <property type="entry name" value="SAP"/>
    <property type="match status" value="1"/>
</dbReference>
<sequence length="161" mass="17572">MVMDASASATPSRNQKGASKFLSNLPSKGLFSSPVVSSNLGGMRVYVTDHDTSPPDNQLIKTDQMNILIRSLLLKQQQKTESSAKGVGTKEGSRKRVSERAVDGRTSTKRAASQQEGPKSRLPENLNALTVERLRVLLRERGLSQRGRKDEIIARLKSALG</sequence>
<organism evidence="5 6">
    <name type="scientific">Helianthus annuus</name>
    <name type="common">Common sunflower</name>
    <dbReference type="NCBI Taxonomy" id="4232"/>
    <lineage>
        <taxon>Eukaryota</taxon>
        <taxon>Viridiplantae</taxon>
        <taxon>Streptophyta</taxon>
        <taxon>Embryophyta</taxon>
        <taxon>Tracheophyta</taxon>
        <taxon>Spermatophyta</taxon>
        <taxon>Magnoliopsida</taxon>
        <taxon>eudicotyledons</taxon>
        <taxon>Gunneridae</taxon>
        <taxon>Pentapetalae</taxon>
        <taxon>asterids</taxon>
        <taxon>campanulids</taxon>
        <taxon>Asterales</taxon>
        <taxon>Asteraceae</taxon>
        <taxon>Asteroideae</taxon>
        <taxon>Heliantheae alliance</taxon>
        <taxon>Heliantheae</taxon>
        <taxon>Helianthus</taxon>
    </lineage>
</organism>
<feature type="compositionally biased region" description="Polar residues" evidence="2">
    <location>
        <begin position="7"/>
        <end position="26"/>
    </location>
</feature>
<dbReference type="EMBL" id="CM007898">
    <property type="protein sequence ID" value="OTG16598.1"/>
    <property type="molecule type" value="Genomic_DNA"/>
</dbReference>
<feature type="compositionally biased region" description="Basic and acidic residues" evidence="2">
    <location>
        <begin position="91"/>
        <end position="103"/>
    </location>
</feature>
<dbReference type="PROSITE" id="PS50800">
    <property type="entry name" value="SAP"/>
    <property type="match status" value="1"/>
</dbReference>
<dbReference type="EMBL" id="MNCJ02000324">
    <property type="protein sequence ID" value="KAF5792959.1"/>
    <property type="molecule type" value="Genomic_DNA"/>
</dbReference>
<dbReference type="Pfam" id="PF10172">
    <property type="entry name" value="DDA1"/>
    <property type="match status" value="1"/>
</dbReference>
<dbReference type="Pfam" id="PF02037">
    <property type="entry name" value="SAP"/>
    <property type="match status" value="1"/>
</dbReference>
<reference evidence="4" key="3">
    <citation type="submission" date="2020-06" db="EMBL/GenBank/DDBJ databases">
        <title>Helianthus annuus Genome sequencing and assembly Release 2.</title>
        <authorList>
            <person name="Gouzy J."/>
            <person name="Langlade N."/>
            <person name="Munos S."/>
        </authorList>
    </citation>
    <scope>NUCLEOTIDE SEQUENCE</scope>
    <source>
        <tissue evidence="4">Leaves</tissue>
    </source>
</reference>
<dbReference type="InterPro" id="IPR018276">
    <property type="entry name" value="DDA1_dom"/>
</dbReference>
<evidence type="ECO:0000256" key="2">
    <source>
        <dbReference type="SAM" id="MobiDB-lite"/>
    </source>
</evidence>
<dbReference type="Gramene" id="mRNA:HanXRQr2_Chr09g0411921">
    <property type="protein sequence ID" value="mRNA:HanXRQr2_Chr09g0411921"/>
    <property type="gene ID" value="HanXRQr2_Chr09g0411921"/>
</dbReference>
<name>A0A251TZM9_HELAN</name>
<dbReference type="PANTHER" id="PTHR31879:SF9">
    <property type="entry name" value="DET1- AND DDB1-ASSOCIATED PROTEIN 1"/>
    <property type="match status" value="1"/>
</dbReference>
<comment type="similarity">
    <text evidence="1">Belongs to the DDA1 family.</text>
</comment>
<evidence type="ECO:0000259" key="3">
    <source>
        <dbReference type="PROSITE" id="PS50800"/>
    </source>
</evidence>
<evidence type="ECO:0000313" key="4">
    <source>
        <dbReference type="EMBL" id="KAF5792959.1"/>
    </source>
</evidence>
<dbReference type="OrthoDB" id="445357at2759"/>
<reference evidence="5" key="2">
    <citation type="submission" date="2017-02" db="EMBL/GenBank/DDBJ databases">
        <title>Sunflower complete genome.</title>
        <authorList>
            <person name="Langlade N."/>
            <person name="Munos S."/>
        </authorList>
    </citation>
    <scope>NUCLEOTIDE SEQUENCE [LARGE SCALE GENOMIC DNA]</scope>
    <source>
        <tissue evidence="5">Leaves</tissue>
    </source>
</reference>
<dbReference type="Gene3D" id="1.10.720.30">
    <property type="entry name" value="SAP domain"/>
    <property type="match status" value="1"/>
</dbReference>
<dbReference type="Proteomes" id="UP000215914">
    <property type="component" value="Chromosome 9"/>
</dbReference>
<reference evidence="4 6" key="1">
    <citation type="journal article" date="2017" name="Nature">
        <title>The sunflower genome provides insights into oil metabolism, flowering and Asterid evolution.</title>
        <authorList>
            <person name="Badouin H."/>
            <person name="Gouzy J."/>
            <person name="Grassa C.J."/>
            <person name="Murat F."/>
            <person name="Staton S.E."/>
            <person name="Cottret L."/>
            <person name="Lelandais-Briere C."/>
            <person name="Owens G.L."/>
            <person name="Carrere S."/>
            <person name="Mayjonade B."/>
            <person name="Legrand L."/>
            <person name="Gill N."/>
            <person name="Kane N.C."/>
            <person name="Bowers J.E."/>
            <person name="Hubner S."/>
            <person name="Bellec A."/>
            <person name="Berard A."/>
            <person name="Berges H."/>
            <person name="Blanchet N."/>
            <person name="Boniface M.C."/>
            <person name="Brunel D."/>
            <person name="Catrice O."/>
            <person name="Chaidir N."/>
            <person name="Claudel C."/>
            <person name="Donnadieu C."/>
            <person name="Faraut T."/>
            <person name="Fievet G."/>
            <person name="Helmstetter N."/>
            <person name="King M."/>
            <person name="Knapp S.J."/>
            <person name="Lai Z."/>
            <person name="Le Paslier M.C."/>
            <person name="Lippi Y."/>
            <person name="Lorenzon L."/>
            <person name="Mandel J.R."/>
            <person name="Marage G."/>
            <person name="Marchand G."/>
            <person name="Marquand E."/>
            <person name="Bret-Mestries E."/>
            <person name="Morien E."/>
            <person name="Nambeesan S."/>
            <person name="Nguyen T."/>
            <person name="Pegot-Espagnet P."/>
            <person name="Pouilly N."/>
            <person name="Raftis F."/>
            <person name="Sallet E."/>
            <person name="Schiex T."/>
            <person name="Thomas J."/>
            <person name="Vandecasteele C."/>
            <person name="Vares D."/>
            <person name="Vear F."/>
            <person name="Vautrin S."/>
            <person name="Crespi M."/>
            <person name="Mangin B."/>
            <person name="Burke J.M."/>
            <person name="Salse J."/>
            <person name="Munos S."/>
            <person name="Vincourt P."/>
            <person name="Rieseberg L.H."/>
            <person name="Langlade N.B."/>
        </authorList>
    </citation>
    <scope>NUCLEOTIDE SEQUENCE [LARGE SCALE GENOMIC DNA]</scope>
    <source>
        <strain evidence="6">cv. SF193</strain>
        <tissue evidence="4">Leaves</tissue>
    </source>
</reference>
<feature type="region of interest" description="Disordered" evidence="2">
    <location>
        <begin position="76"/>
        <end position="125"/>
    </location>
</feature>
<feature type="domain" description="SAP" evidence="3">
    <location>
        <begin position="126"/>
        <end position="160"/>
    </location>
</feature>
<keyword evidence="6" id="KW-1185">Reference proteome</keyword>
<proteinExistence type="inferred from homology"/>
<evidence type="ECO:0000313" key="5">
    <source>
        <dbReference type="EMBL" id="OTG16598.1"/>
    </source>
</evidence>
<gene>
    <name evidence="5" type="ORF">HannXRQ_Chr09g0273101</name>
    <name evidence="4" type="ORF">HanXRQr2_Chr09g0411921</name>
</gene>
<dbReference type="InParanoid" id="A0A251TZM9"/>
<dbReference type="InterPro" id="IPR003034">
    <property type="entry name" value="SAP_dom"/>
</dbReference>
<dbReference type="InterPro" id="IPR033575">
    <property type="entry name" value="DDA1-like"/>
</dbReference>
<dbReference type="InterPro" id="IPR036361">
    <property type="entry name" value="SAP_dom_sf"/>
</dbReference>
<dbReference type="STRING" id="4232.A0A251TZM9"/>
<dbReference type="SUPFAM" id="SSF68906">
    <property type="entry name" value="SAP domain"/>
    <property type="match status" value="1"/>
</dbReference>
<evidence type="ECO:0000313" key="6">
    <source>
        <dbReference type="Proteomes" id="UP000215914"/>
    </source>
</evidence>
<dbReference type="FunCoup" id="A0A251TZM9">
    <property type="interactions" value="2334"/>
</dbReference>
<feature type="region of interest" description="Disordered" evidence="2">
    <location>
        <begin position="1"/>
        <end position="32"/>
    </location>
</feature>